<feature type="domain" description="CBS" evidence="8">
    <location>
        <begin position="265"/>
        <end position="317"/>
    </location>
</feature>
<evidence type="ECO:0000256" key="3">
    <source>
        <dbReference type="ARBA" id="ARBA00023122"/>
    </source>
</evidence>
<reference evidence="10 11" key="1">
    <citation type="submission" date="2019-12" db="EMBL/GenBank/DDBJ databases">
        <title>Maritimibacter sp. nov. sp. isolated from sea sand.</title>
        <authorList>
            <person name="Kim J."/>
            <person name="Jeong S.E."/>
            <person name="Jung H.S."/>
            <person name="Jeon C.O."/>
        </authorList>
    </citation>
    <scope>NUCLEOTIDE SEQUENCE [LARGE SCALE GENOMIC DNA]</scope>
    <source>
        <strain evidence="10 11">DP07</strain>
    </source>
</reference>
<proteinExistence type="inferred from homology"/>
<keyword evidence="3 7" id="KW-0129">CBS domain</keyword>
<evidence type="ECO:0000256" key="5">
    <source>
        <dbReference type="PIRSR" id="PIRSR004692-2"/>
    </source>
</evidence>
<keyword evidence="11" id="KW-1185">Reference proteome</keyword>
<dbReference type="SUPFAM" id="SSF53697">
    <property type="entry name" value="SIS domain"/>
    <property type="match status" value="1"/>
</dbReference>
<keyword evidence="5" id="KW-0479">Metal-binding</keyword>
<dbReference type="InterPro" id="IPR004800">
    <property type="entry name" value="KdsD/KpsF-type"/>
</dbReference>
<dbReference type="Gene3D" id="3.40.50.10490">
    <property type="entry name" value="Glucose-6-phosphate isomerase like protein, domain 1"/>
    <property type="match status" value="1"/>
</dbReference>
<feature type="domain" description="CBS" evidence="8">
    <location>
        <begin position="202"/>
        <end position="264"/>
    </location>
</feature>
<keyword evidence="5" id="KW-0862">Zinc</keyword>
<dbReference type="InterPro" id="IPR046342">
    <property type="entry name" value="CBS_dom_sf"/>
</dbReference>
<feature type="site" description="Catalytically relevant" evidence="6">
    <location>
        <position position="145"/>
    </location>
</feature>
<dbReference type="NCBIfam" id="TIGR00393">
    <property type="entry name" value="kpsF"/>
    <property type="match status" value="1"/>
</dbReference>
<dbReference type="Gene3D" id="3.10.580.10">
    <property type="entry name" value="CBS-domain"/>
    <property type="match status" value="1"/>
</dbReference>
<comment type="similarity">
    <text evidence="1 4">Belongs to the SIS family. GutQ/KpsF subfamily.</text>
</comment>
<dbReference type="GO" id="GO:0097367">
    <property type="term" value="F:carbohydrate derivative binding"/>
    <property type="evidence" value="ECO:0007669"/>
    <property type="project" value="InterPro"/>
</dbReference>
<dbReference type="InterPro" id="IPR000644">
    <property type="entry name" value="CBS_dom"/>
</dbReference>
<sequence length="317" mass="33346">MSTPILDTARDVLLTEAGALTRLADALPPDFEHAVEMVFGRPGKVVVSGVGKSGHIARKMAATLSSTGSPAFFIHPTDAAHGDLGMIEEADTALLISNSGETTELLVIIEYCKRFDIPIIGISSVPGSTLMLASDCELLLPKVPEACPIRLAPMSSTTMTLALGDALAAALIRKRGFSSTDFGVFHPGGKLGTQLTRVGQIMHEGDRLPLLAPDVPMKDAVLAISEKGFGSAGIVEDGKLVGIITDGDLRRQIDGLFERTAGDIMTTAPITTTTDVPVGRALSIIEEHAVTALFVTNADNEPIGIIHLHDLLRLGVK</sequence>
<evidence type="ECO:0000256" key="1">
    <source>
        <dbReference type="ARBA" id="ARBA00008165"/>
    </source>
</evidence>
<evidence type="ECO:0000259" key="8">
    <source>
        <dbReference type="PROSITE" id="PS51371"/>
    </source>
</evidence>
<evidence type="ECO:0000256" key="2">
    <source>
        <dbReference type="ARBA" id="ARBA00022737"/>
    </source>
</evidence>
<dbReference type="GO" id="GO:1901135">
    <property type="term" value="P:carbohydrate derivative metabolic process"/>
    <property type="evidence" value="ECO:0007669"/>
    <property type="project" value="InterPro"/>
</dbReference>
<organism evidence="10 11">
    <name type="scientific">Maritimibacter harenae</name>
    <dbReference type="NCBI Taxonomy" id="2606218"/>
    <lineage>
        <taxon>Bacteria</taxon>
        <taxon>Pseudomonadati</taxon>
        <taxon>Pseudomonadota</taxon>
        <taxon>Alphaproteobacteria</taxon>
        <taxon>Rhodobacterales</taxon>
        <taxon>Roseobacteraceae</taxon>
        <taxon>Maritimibacter</taxon>
    </lineage>
</organism>
<accession>A0A845M4L4</accession>
<dbReference type="Proteomes" id="UP000467322">
    <property type="component" value="Unassembled WGS sequence"/>
</dbReference>
<feature type="site" description="Catalytically relevant" evidence="6">
    <location>
        <position position="104"/>
    </location>
</feature>
<dbReference type="InterPro" id="IPR035474">
    <property type="entry name" value="SIS_Kpsf"/>
</dbReference>
<feature type="binding site" evidence="5">
    <location>
        <position position="75"/>
    </location>
    <ligand>
        <name>Zn(2+)</name>
        <dbReference type="ChEBI" id="CHEBI:29105"/>
    </ligand>
</feature>
<comment type="caution">
    <text evidence="10">The sequence shown here is derived from an EMBL/GenBank/DDBJ whole genome shotgun (WGS) entry which is preliminary data.</text>
</comment>
<dbReference type="PROSITE" id="PS51464">
    <property type="entry name" value="SIS"/>
    <property type="match status" value="1"/>
</dbReference>
<protein>
    <submittedName>
        <fullName evidence="10">KpsF/GutQ family sugar-phosphate isomerase</fullName>
    </submittedName>
</protein>
<feature type="site" description="Catalytically relevant" evidence="6">
    <location>
        <position position="52"/>
    </location>
</feature>
<dbReference type="RefSeq" id="WP_161350751.1">
    <property type="nucleotide sequence ID" value="NZ_WTUX01000010.1"/>
</dbReference>
<dbReference type="PROSITE" id="PS51371">
    <property type="entry name" value="CBS"/>
    <property type="match status" value="2"/>
</dbReference>
<dbReference type="Pfam" id="PF00571">
    <property type="entry name" value="CBS"/>
    <property type="match status" value="2"/>
</dbReference>
<evidence type="ECO:0000313" key="10">
    <source>
        <dbReference type="EMBL" id="MZR12647.1"/>
    </source>
</evidence>
<dbReference type="FunFam" id="3.40.50.10490:FF:000011">
    <property type="entry name" value="Arabinose 5-phosphate isomerase"/>
    <property type="match status" value="1"/>
</dbReference>
<dbReference type="SMART" id="SM00116">
    <property type="entry name" value="CBS"/>
    <property type="match status" value="2"/>
</dbReference>
<evidence type="ECO:0000313" key="11">
    <source>
        <dbReference type="Proteomes" id="UP000467322"/>
    </source>
</evidence>
<name>A0A845M4L4_9RHOB</name>
<dbReference type="AlphaFoldDB" id="A0A845M4L4"/>
<evidence type="ECO:0000256" key="7">
    <source>
        <dbReference type="PROSITE-ProRule" id="PRU00703"/>
    </source>
</evidence>
<dbReference type="PANTHER" id="PTHR42745">
    <property type="match status" value="1"/>
</dbReference>
<dbReference type="InterPro" id="IPR001347">
    <property type="entry name" value="SIS_dom"/>
</dbReference>
<keyword evidence="2" id="KW-0677">Repeat</keyword>
<dbReference type="GO" id="GO:0046872">
    <property type="term" value="F:metal ion binding"/>
    <property type="evidence" value="ECO:0007669"/>
    <property type="project" value="UniProtKB-KW"/>
</dbReference>
<dbReference type="InterPro" id="IPR046348">
    <property type="entry name" value="SIS_dom_sf"/>
</dbReference>
<dbReference type="CDD" id="cd05014">
    <property type="entry name" value="SIS_Kpsf"/>
    <property type="match status" value="1"/>
</dbReference>
<dbReference type="GO" id="GO:0005975">
    <property type="term" value="P:carbohydrate metabolic process"/>
    <property type="evidence" value="ECO:0007669"/>
    <property type="project" value="InterPro"/>
</dbReference>
<evidence type="ECO:0000256" key="6">
    <source>
        <dbReference type="PIRSR" id="PIRSR004692-3"/>
    </source>
</evidence>
<gene>
    <name evidence="10" type="ORF">GQE99_06385</name>
</gene>
<dbReference type="GO" id="GO:0019146">
    <property type="term" value="F:arabinose-5-phosphate isomerase activity"/>
    <property type="evidence" value="ECO:0007669"/>
    <property type="project" value="UniProtKB-ARBA"/>
</dbReference>
<dbReference type="PIRSF" id="PIRSF004692">
    <property type="entry name" value="KdsD_KpsF"/>
    <property type="match status" value="1"/>
</dbReference>
<keyword evidence="10" id="KW-0413">Isomerase</keyword>
<feature type="site" description="Catalytically relevant" evidence="6">
    <location>
        <position position="186"/>
    </location>
</feature>
<evidence type="ECO:0000259" key="9">
    <source>
        <dbReference type="PROSITE" id="PS51464"/>
    </source>
</evidence>
<dbReference type="EMBL" id="WTUX01000010">
    <property type="protein sequence ID" value="MZR12647.1"/>
    <property type="molecule type" value="Genomic_DNA"/>
</dbReference>
<evidence type="ECO:0000256" key="4">
    <source>
        <dbReference type="PIRNR" id="PIRNR004692"/>
    </source>
</evidence>
<dbReference type="CDD" id="cd04604">
    <property type="entry name" value="CBS_pair_SIS_assoc"/>
    <property type="match status" value="1"/>
</dbReference>
<dbReference type="InterPro" id="IPR050986">
    <property type="entry name" value="GutQ/KpsF_isomerases"/>
</dbReference>
<dbReference type="PANTHER" id="PTHR42745:SF1">
    <property type="entry name" value="ARABINOSE 5-PHOSPHATE ISOMERASE KDSD"/>
    <property type="match status" value="1"/>
</dbReference>
<dbReference type="Pfam" id="PF01380">
    <property type="entry name" value="SIS"/>
    <property type="match status" value="1"/>
</dbReference>
<feature type="domain" description="SIS" evidence="9">
    <location>
        <begin position="35"/>
        <end position="177"/>
    </location>
</feature>